<accession>A0ABP5FLI7</accession>
<dbReference type="PANTHER" id="PTHR35342">
    <property type="entry name" value="TRICARBOXYLIC TRANSPORT PROTEIN"/>
    <property type="match status" value="1"/>
</dbReference>
<evidence type="ECO:0000259" key="2">
    <source>
        <dbReference type="Pfam" id="PF01970"/>
    </source>
</evidence>
<name>A0ABP5FLI7_9MICC</name>
<organism evidence="3 4">
    <name type="scientific">Yaniella flava</name>
    <dbReference type="NCBI Taxonomy" id="287930"/>
    <lineage>
        <taxon>Bacteria</taxon>
        <taxon>Bacillati</taxon>
        <taxon>Actinomycetota</taxon>
        <taxon>Actinomycetes</taxon>
        <taxon>Micrococcales</taxon>
        <taxon>Micrococcaceae</taxon>
        <taxon>Yaniella</taxon>
    </lineage>
</organism>
<gene>
    <name evidence="3" type="ORF">GCM10009720_06450</name>
</gene>
<keyword evidence="4" id="KW-1185">Reference proteome</keyword>
<reference evidence="4" key="1">
    <citation type="journal article" date="2019" name="Int. J. Syst. Evol. Microbiol.">
        <title>The Global Catalogue of Microorganisms (GCM) 10K type strain sequencing project: providing services to taxonomists for standard genome sequencing and annotation.</title>
        <authorList>
            <consortium name="The Broad Institute Genomics Platform"/>
            <consortium name="The Broad Institute Genome Sequencing Center for Infectious Disease"/>
            <person name="Wu L."/>
            <person name="Ma J."/>
        </authorList>
    </citation>
    <scope>NUCLEOTIDE SEQUENCE [LARGE SCALE GENOMIC DNA]</scope>
    <source>
        <strain evidence="4">JCM 13595</strain>
    </source>
</reference>
<evidence type="ECO:0000313" key="3">
    <source>
        <dbReference type="EMBL" id="GAA2029281.1"/>
    </source>
</evidence>
<keyword evidence="1" id="KW-1133">Transmembrane helix</keyword>
<feature type="transmembrane region" description="Helical" evidence="1">
    <location>
        <begin position="38"/>
        <end position="54"/>
    </location>
</feature>
<feature type="domain" description="DUF112" evidence="2">
    <location>
        <begin position="5"/>
        <end position="86"/>
    </location>
</feature>
<keyword evidence="1" id="KW-0812">Transmembrane</keyword>
<protein>
    <recommendedName>
        <fullName evidence="2">DUF112 domain-containing protein</fullName>
    </recommendedName>
</protein>
<dbReference type="InterPro" id="IPR002823">
    <property type="entry name" value="DUF112_TM"/>
</dbReference>
<keyword evidence="1" id="KW-0472">Membrane</keyword>
<sequence>MSSGGVIASMYVGNVVLLLLNLPLIALFVKMLKIPGKVMAPIILMVAVAGVYSVRNSMFDVLLAIIFGVVGYFLRVFNFDLGPFILGFILGPILEEHFRRTMILSDGSFMIFLQRPIPLIIMSLLIIAVVWFAYDSRRRKKRMLPTMDQYQEAERTIGSTDRKH</sequence>
<feature type="transmembrane region" description="Helical" evidence="1">
    <location>
        <begin position="109"/>
        <end position="134"/>
    </location>
</feature>
<evidence type="ECO:0000256" key="1">
    <source>
        <dbReference type="SAM" id="Phobius"/>
    </source>
</evidence>
<evidence type="ECO:0000313" key="4">
    <source>
        <dbReference type="Proteomes" id="UP001501461"/>
    </source>
</evidence>
<dbReference type="EMBL" id="BAAAMN010000010">
    <property type="protein sequence ID" value="GAA2029281.1"/>
    <property type="molecule type" value="Genomic_DNA"/>
</dbReference>
<dbReference type="Proteomes" id="UP001501461">
    <property type="component" value="Unassembled WGS sequence"/>
</dbReference>
<proteinExistence type="predicted"/>
<comment type="caution">
    <text evidence="3">The sequence shown here is derived from an EMBL/GenBank/DDBJ whole genome shotgun (WGS) entry which is preliminary data.</text>
</comment>
<feature type="transmembrane region" description="Helical" evidence="1">
    <location>
        <begin position="61"/>
        <end position="89"/>
    </location>
</feature>
<dbReference type="PANTHER" id="PTHR35342:SF5">
    <property type="entry name" value="TRICARBOXYLIC TRANSPORT PROTEIN"/>
    <property type="match status" value="1"/>
</dbReference>
<feature type="transmembrane region" description="Helical" evidence="1">
    <location>
        <begin position="12"/>
        <end position="32"/>
    </location>
</feature>
<dbReference type="Pfam" id="PF01970">
    <property type="entry name" value="TctA"/>
    <property type="match status" value="1"/>
</dbReference>